<reference evidence="5 7" key="1">
    <citation type="journal article" date="2015" name="Int. J. Syst. Evol. Microbiol.">
        <title>Complete genome sequence of Salinicoccus halodurans H3B36, isolated from the Qaidam Basin in China.</title>
        <authorList>
            <person name="Jiang K."/>
            <person name="Xue Y."/>
            <person name="Ma Y."/>
        </authorList>
    </citation>
    <scope>NUCLEOTIDE SEQUENCE [LARGE SCALE GENOMIC DNA]</scope>
    <source>
        <strain evidence="5 7">H3B36</strain>
    </source>
</reference>
<dbReference type="EC" id="2.3.1.-" evidence="3"/>
<keyword evidence="2 3" id="KW-0012">Acyltransferase</keyword>
<evidence type="ECO:0000313" key="6">
    <source>
        <dbReference type="EMBL" id="SFK54461.1"/>
    </source>
</evidence>
<evidence type="ECO:0000313" key="5">
    <source>
        <dbReference type="EMBL" id="AKG73697.1"/>
    </source>
</evidence>
<keyword evidence="1 3" id="KW-0808">Transferase</keyword>
<reference evidence="6 8" key="3">
    <citation type="submission" date="2016-10" db="EMBL/GenBank/DDBJ databases">
        <authorList>
            <person name="Varghese N."/>
            <person name="Submissions S."/>
        </authorList>
    </citation>
    <scope>NUCLEOTIDE SEQUENCE [LARGE SCALE GENOMIC DNA]</scope>
    <source>
        <strain evidence="6 8">CGMCC 1.6501</strain>
    </source>
</reference>
<dbReference type="Proteomes" id="UP000034029">
    <property type="component" value="Chromosome"/>
</dbReference>
<accession>A0A0F7HJT2</accession>
<dbReference type="Gene3D" id="3.40.630.30">
    <property type="match status" value="1"/>
</dbReference>
<feature type="domain" description="N-acetyltransferase" evidence="4">
    <location>
        <begin position="7"/>
        <end position="155"/>
    </location>
</feature>
<gene>
    <name evidence="5" type="ORF">AAT16_05380</name>
    <name evidence="6" type="ORF">SAMN05216235_0316</name>
</gene>
<dbReference type="EMBL" id="FOTB01000001">
    <property type="protein sequence ID" value="SFK54461.1"/>
    <property type="molecule type" value="Genomic_DNA"/>
</dbReference>
<dbReference type="PROSITE" id="PS51186">
    <property type="entry name" value="GNAT"/>
    <property type="match status" value="1"/>
</dbReference>
<dbReference type="Pfam" id="PF00583">
    <property type="entry name" value="Acetyltransf_1"/>
    <property type="match status" value="1"/>
</dbReference>
<dbReference type="InterPro" id="IPR017274">
    <property type="entry name" value="YlbP"/>
</dbReference>
<dbReference type="InterPro" id="IPR016181">
    <property type="entry name" value="Acyl_CoA_acyltransferase"/>
</dbReference>
<dbReference type="KEGG" id="shv:AAT16_05380"/>
<name>A0A0F7HJT2_9STAP</name>
<dbReference type="HAMAP" id="MF_00824">
    <property type="entry name" value="Acetyltransf_YlbP"/>
    <property type="match status" value="1"/>
</dbReference>
<dbReference type="OrthoDB" id="2242710at2"/>
<dbReference type="NCBIfam" id="NF010241">
    <property type="entry name" value="PRK13688.1"/>
    <property type="match status" value="1"/>
</dbReference>
<evidence type="ECO:0000256" key="3">
    <source>
        <dbReference type="HAMAP-Rule" id="MF_00824"/>
    </source>
</evidence>
<keyword evidence="7" id="KW-1185">Reference proteome</keyword>
<evidence type="ECO:0000256" key="1">
    <source>
        <dbReference type="ARBA" id="ARBA00022679"/>
    </source>
</evidence>
<dbReference type="CDD" id="cd04301">
    <property type="entry name" value="NAT_SF"/>
    <property type="match status" value="1"/>
</dbReference>
<dbReference type="AlphaFoldDB" id="A0A0F7HJT2"/>
<protein>
    <recommendedName>
        <fullName evidence="3">Uncharacterized N-acetyltransferase AAT16_05380</fullName>
        <ecNumber evidence="3">2.3.1.-</ecNumber>
    </recommendedName>
</protein>
<reference evidence="7" key="2">
    <citation type="submission" date="2015-04" db="EMBL/GenBank/DDBJ databases">
        <title>Complete genome sequence of Salinicoccus halodurans strain H3B36, isolated from the Qaidam basin of China.</title>
        <authorList>
            <person name="Ma Y."/>
            <person name="Jiang K."/>
            <person name="Xue Y."/>
        </authorList>
    </citation>
    <scope>NUCLEOTIDE SEQUENCE [LARGE SCALE GENOMIC DNA]</scope>
    <source>
        <strain evidence="7">H3B36</strain>
    </source>
</reference>
<dbReference type="RefSeq" id="WP_046789885.1">
    <property type="nucleotide sequence ID" value="NZ_CP011366.1"/>
</dbReference>
<dbReference type="EMBL" id="CP011366">
    <property type="protein sequence ID" value="AKG73697.1"/>
    <property type="molecule type" value="Genomic_DNA"/>
</dbReference>
<dbReference type="SUPFAM" id="SSF55729">
    <property type="entry name" value="Acyl-CoA N-acyltransferases (Nat)"/>
    <property type="match status" value="1"/>
</dbReference>
<dbReference type="Proteomes" id="UP000183090">
    <property type="component" value="Unassembled WGS sequence"/>
</dbReference>
<organism evidence="6 8">
    <name type="scientific">Salinicoccus halodurans</name>
    <dbReference type="NCBI Taxonomy" id="407035"/>
    <lineage>
        <taxon>Bacteria</taxon>
        <taxon>Bacillati</taxon>
        <taxon>Bacillota</taxon>
        <taxon>Bacilli</taxon>
        <taxon>Bacillales</taxon>
        <taxon>Staphylococcaceae</taxon>
        <taxon>Salinicoccus</taxon>
    </lineage>
</organism>
<dbReference type="GO" id="GO:0016747">
    <property type="term" value="F:acyltransferase activity, transferring groups other than amino-acyl groups"/>
    <property type="evidence" value="ECO:0007669"/>
    <property type="project" value="UniProtKB-UniRule"/>
</dbReference>
<sequence length="155" mass="18236">MAEVKNLAINYKTVEDFKKFREYGAQELQMTKELEGNMIDADINSPFYGIYVGDNLAARMCLYTKEDKHQPIFDPPHDYMVIWKLEVLEKYHGKGFGSELIEYAKSFDMPIKAISRQNARPFFEKHGFETLKYDIERDMADDPLVWYPKGYVLNQ</sequence>
<dbReference type="PIRSF" id="PIRSF037732">
    <property type="entry name" value="YlbP_prd"/>
    <property type="match status" value="1"/>
</dbReference>
<proteinExistence type="inferred from homology"/>
<evidence type="ECO:0000259" key="4">
    <source>
        <dbReference type="PROSITE" id="PS51186"/>
    </source>
</evidence>
<evidence type="ECO:0000313" key="8">
    <source>
        <dbReference type="Proteomes" id="UP000183090"/>
    </source>
</evidence>
<evidence type="ECO:0000313" key="7">
    <source>
        <dbReference type="Proteomes" id="UP000034029"/>
    </source>
</evidence>
<dbReference type="InterPro" id="IPR000182">
    <property type="entry name" value="GNAT_dom"/>
</dbReference>
<evidence type="ECO:0000256" key="2">
    <source>
        <dbReference type="ARBA" id="ARBA00023315"/>
    </source>
</evidence>